<evidence type="ECO:0000313" key="12">
    <source>
        <dbReference type="Proteomes" id="UP000663836"/>
    </source>
</evidence>
<dbReference type="PANTHER" id="PTHR10339">
    <property type="entry name" value="ADP-RIBOSYLTRANSFERASE"/>
    <property type="match status" value="1"/>
</dbReference>
<dbReference type="SUPFAM" id="SSF56399">
    <property type="entry name" value="ADP-ribosylation"/>
    <property type="match status" value="1"/>
</dbReference>
<keyword evidence="5 10" id="KW-0328">Glycosyltransferase</keyword>
<dbReference type="PROSITE" id="PS51996">
    <property type="entry name" value="TR_MART"/>
    <property type="match status" value="1"/>
</dbReference>
<feature type="non-terminal residue" evidence="11">
    <location>
        <position position="1"/>
    </location>
</feature>
<evidence type="ECO:0000313" key="11">
    <source>
        <dbReference type="EMBL" id="CAF4183659.1"/>
    </source>
</evidence>
<evidence type="ECO:0000256" key="8">
    <source>
        <dbReference type="ARBA" id="ARBA00023026"/>
    </source>
</evidence>
<dbReference type="Gene3D" id="3.90.176.10">
    <property type="entry name" value="Toxin ADP-ribosyltransferase, Chain A, domain 1"/>
    <property type="match status" value="1"/>
</dbReference>
<comment type="subcellular location">
    <subcellularLocation>
        <location evidence="1">Secreted</location>
    </subcellularLocation>
</comment>
<comment type="similarity">
    <text evidence="2 10">Belongs to the Arg-specific ADP-ribosyltransferase family.</text>
</comment>
<organism evidence="11 12">
    <name type="scientific">Rotaria sordida</name>
    <dbReference type="NCBI Taxonomy" id="392033"/>
    <lineage>
        <taxon>Eukaryota</taxon>
        <taxon>Metazoa</taxon>
        <taxon>Spiralia</taxon>
        <taxon>Gnathifera</taxon>
        <taxon>Rotifera</taxon>
        <taxon>Eurotatoria</taxon>
        <taxon>Bdelloidea</taxon>
        <taxon>Philodinida</taxon>
        <taxon>Philodinidae</taxon>
        <taxon>Rotaria</taxon>
    </lineage>
</organism>
<evidence type="ECO:0000256" key="6">
    <source>
        <dbReference type="ARBA" id="ARBA00022679"/>
    </source>
</evidence>
<reference evidence="11" key="1">
    <citation type="submission" date="2021-02" db="EMBL/GenBank/DDBJ databases">
        <authorList>
            <person name="Nowell W R."/>
        </authorList>
    </citation>
    <scope>NUCLEOTIDE SEQUENCE</scope>
</reference>
<dbReference type="GO" id="GO:0003950">
    <property type="term" value="F:NAD+ poly-ADP-ribosyltransferase activity"/>
    <property type="evidence" value="ECO:0007669"/>
    <property type="project" value="TreeGrafter"/>
</dbReference>
<accession>A0A820A6J1</accession>
<evidence type="ECO:0000256" key="5">
    <source>
        <dbReference type="ARBA" id="ARBA00022676"/>
    </source>
</evidence>
<keyword evidence="10" id="KW-0521">NADP</keyword>
<evidence type="ECO:0000256" key="3">
    <source>
        <dbReference type="ARBA" id="ARBA00022525"/>
    </source>
</evidence>
<evidence type="ECO:0000256" key="1">
    <source>
        <dbReference type="ARBA" id="ARBA00004613"/>
    </source>
</evidence>
<dbReference type="GO" id="GO:0005576">
    <property type="term" value="C:extracellular region"/>
    <property type="evidence" value="ECO:0007669"/>
    <property type="project" value="UniProtKB-SubCell"/>
</dbReference>
<dbReference type="Proteomes" id="UP000663836">
    <property type="component" value="Unassembled WGS sequence"/>
</dbReference>
<gene>
    <name evidence="11" type="ORF">JBS370_LOCUS35648</name>
</gene>
<protein>
    <recommendedName>
        <fullName evidence="10">NAD(P)(+)--arginine ADP-ribosyltransferase</fullName>
        <ecNumber evidence="10">2.4.2.31</ecNumber>
    </recommendedName>
    <alternativeName>
        <fullName evidence="10">Mono(ADP-ribosyl)transferase</fullName>
    </alternativeName>
</protein>
<keyword evidence="4" id="KW-0800">Toxin</keyword>
<evidence type="ECO:0000256" key="7">
    <source>
        <dbReference type="ARBA" id="ARBA00022695"/>
    </source>
</evidence>
<dbReference type="InterPro" id="IPR050999">
    <property type="entry name" value="ADP-ribosyltransferase_ARG"/>
</dbReference>
<evidence type="ECO:0000256" key="9">
    <source>
        <dbReference type="ARBA" id="ARBA00047597"/>
    </source>
</evidence>
<name>A0A820A6J1_9BILA</name>
<proteinExistence type="inferred from homology"/>
<evidence type="ECO:0000256" key="4">
    <source>
        <dbReference type="ARBA" id="ARBA00022656"/>
    </source>
</evidence>
<dbReference type="PANTHER" id="PTHR10339:SF25">
    <property type="entry name" value="SECRETED EXOENZYME S"/>
    <property type="match status" value="1"/>
</dbReference>
<dbReference type="GO" id="GO:0106274">
    <property type="term" value="F:NAD+-protein-arginine ADP-ribosyltransferase activity"/>
    <property type="evidence" value="ECO:0007669"/>
    <property type="project" value="UniProtKB-EC"/>
</dbReference>
<keyword evidence="6 10" id="KW-0808">Transferase</keyword>
<dbReference type="GO" id="GO:0090729">
    <property type="term" value="F:toxin activity"/>
    <property type="evidence" value="ECO:0007669"/>
    <property type="project" value="UniProtKB-KW"/>
</dbReference>
<dbReference type="EMBL" id="CAJOBD010012723">
    <property type="protein sequence ID" value="CAF4183659.1"/>
    <property type="molecule type" value="Genomic_DNA"/>
</dbReference>
<dbReference type="EC" id="2.4.2.31" evidence="10"/>
<dbReference type="GO" id="GO:0016779">
    <property type="term" value="F:nucleotidyltransferase activity"/>
    <property type="evidence" value="ECO:0007669"/>
    <property type="project" value="UniProtKB-KW"/>
</dbReference>
<comment type="catalytic activity">
    <reaction evidence="9 10">
        <text>L-arginyl-[protein] + NAD(+) = N(omega)-(ADP-D-ribosyl)-L-arginyl-[protein] + nicotinamide + H(+)</text>
        <dbReference type="Rhea" id="RHEA:19149"/>
        <dbReference type="Rhea" id="RHEA-COMP:10532"/>
        <dbReference type="Rhea" id="RHEA-COMP:15087"/>
        <dbReference type="ChEBI" id="CHEBI:15378"/>
        <dbReference type="ChEBI" id="CHEBI:17154"/>
        <dbReference type="ChEBI" id="CHEBI:29965"/>
        <dbReference type="ChEBI" id="CHEBI:57540"/>
        <dbReference type="ChEBI" id="CHEBI:142554"/>
        <dbReference type="EC" id="2.4.2.31"/>
    </reaction>
</comment>
<evidence type="ECO:0000256" key="2">
    <source>
        <dbReference type="ARBA" id="ARBA00009558"/>
    </source>
</evidence>
<keyword evidence="10" id="KW-0520">NAD</keyword>
<dbReference type="InterPro" id="IPR000768">
    <property type="entry name" value="ART"/>
</dbReference>
<evidence type="ECO:0000256" key="10">
    <source>
        <dbReference type="RuleBase" id="RU361228"/>
    </source>
</evidence>
<sequence length="315" mass="34809">MASKYVDIDEEPTHTQRFSDITGEPCRMLMPIQGYEKKPLVTLEEAVEPIVSYVPDVKRMAYIAKMKCAELSPGGLPIDRAASITLYSMEWEPQEECLYYVLNQTLRNENRQKVKPWFLYLRLILTALAQLPSSVCNVYRGVKRDMRKEYPEGKTFVWWGFSSCTSKISVLQNGQFLGTTGPRTFFTIECNSGKDIRKYSCFKAEDEILLPAARQFKVEACLSQGKDLYLIQLKEIQPPFPLIELVPTTPATKVPAAAAVAKVPAAAVTKVSAAAVTKVSAAAVTKVSAAAVTKVPAPLKPIGSSSESKKTTTAR</sequence>
<keyword evidence="8" id="KW-0843">Virulence</keyword>
<comment type="caution">
    <text evidence="11">The sequence shown here is derived from an EMBL/GenBank/DDBJ whole genome shotgun (WGS) entry which is preliminary data.</text>
</comment>
<keyword evidence="7" id="KW-0548">Nucleotidyltransferase</keyword>
<keyword evidence="3" id="KW-0964">Secreted</keyword>
<dbReference type="AlphaFoldDB" id="A0A820A6J1"/>
<dbReference type="Pfam" id="PF01129">
    <property type="entry name" value="ART"/>
    <property type="match status" value="1"/>
</dbReference>